<proteinExistence type="predicted"/>
<name>A0A9P6Q1Y0_9FUNG</name>
<accession>A0A9P6Q1Y0</accession>
<feature type="compositionally biased region" description="Basic and acidic residues" evidence="1">
    <location>
        <begin position="270"/>
        <end position="285"/>
    </location>
</feature>
<feature type="compositionally biased region" description="Polar residues" evidence="1">
    <location>
        <begin position="84"/>
        <end position="97"/>
    </location>
</feature>
<sequence>MVTAIAPESASSSSNPSGLVKRPTPKAGTRTRLLIQSHPIQIDFAALPAPTSPLPIPGANTPPPGSPSRTTPRKLSNDKDKSLSRSLPSGAIRSSSVGRAPGVKNRPSRKNSNSSDISDGHATLREGYRGQAPPTSTGLQQTQQNLMSNMEEPASTNPMQGPETEKAEHRSPLIKDFPPRPVGLIATRFYGIESSMRWREGVDPIQKRFSSSNGSWRCQDRFAIFFRPGNQIGPDQVVTKTFWSEAWPYPIETVLYGTTDQVSAGDEAERELSGHRSDHESDRQMSRGRLGTRAALPDTHLKTAASFPPLSGNRDPRYITSEGVHKIAKVIIPMPDVAIHQMDLVKAPVKVELRIFLLESPLRINATATLLGKTVTGTTELYV</sequence>
<feature type="compositionally biased region" description="Polar residues" evidence="1">
    <location>
        <begin position="133"/>
        <end position="159"/>
    </location>
</feature>
<organism evidence="2 3">
    <name type="scientific">Mortierella polycephala</name>
    <dbReference type="NCBI Taxonomy" id="41804"/>
    <lineage>
        <taxon>Eukaryota</taxon>
        <taxon>Fungi</taxon>
        <taxon>Fungi incertae sedis</taxon>
        <taxon>Mucoromycota</taxon>
        <taxon>Mortierellomycotina</taxon>
        <taxon>Mortierellomycetes</taxon>
        <taxon>Mortierellales</taxon>
        <taxon>Mortierellaceae</taxon>
        <taxon>Mortierella</taxon>
    </lineage>
</organism>
<evidence type="ECO:0000313" key="2">
    <source>
        <dbReference type="EMBL" id="KAG0258009.1"/>
    </source>
</evidence>
<feature type="compositionally biased region" description="Basic and acidic residues" evidence="1">
    <location>
        <begin position="118"/>
        <end position="128"/>
    </location>
</feature>
<feature type="region of interest" description="Disordered" evidence="1">
    <location>
        <begin position="1"/>
        <end position="178"/>
    </location>
</feature>
<feature type="compositionally biased region" description="Low complexity" evidence="1">
    <location>
        <begin position="1"/>
        <end position="17"/>
    </location>
</feature>
<dbReference type="OrthoDB" id="2409114at2759"/>
<dbReference type="EMBL" id="JAAAJA010000237">
    <property type="protein sequence ID" value="KAG0258009.1"/>
    <property type="molecule type" value="Genomic_DNA"/>
</dbReference>
<dbReference type="AlphaFoldDB" id="A0A9P6Q1Y0"/>
<comment type="caution">
    <text evidence="2">The sequence shown here is derived from an EMBL/GenBank/DDBJ whole genome shotgun (WGS) entry which is preliminary data.</text>
</comment>
<feature type="region of interest" description="Disordered" evidence="1">
    <location>
        <begin position="262"/>
        <end position="288"/>
    </location>
</feature>
<evidence type="ECO:0000256" key="1">
    <source>
        <dbReference type="SAM" id="MobiDB-lite"/>
    </source>
</evidence>
<gene>
    <name evidence="2" type="ORF">BG011_003588</name>
</gene>
<protein>
    <submittedName>
        <fullName evidence="2">Uncharacterized protein</fullName>
    </submittedName>
</protein>
<dbReference type="Proteomes" id="UP000726737">
    <property type="component" value="Unassembled WGS sequence"/>
</dbReference>
<evidence type="ECO:0000313" key="3">
    <source>
        <dbReference type="Proteomes" id="UP000726737"/>
    </source>
</evidence>
<keyword evidence="3" id="KW-1185">Reference proteome</keyword>
<feature type="compositionally biased region" description="Basic and acidic residues" evidence="1">
    <location>
        <begin position="163"/>
        <end position="173"/>
    </location>
</feature>
<reference evidence="2" key="1">
    <citation type="journal article" date="2020" name="Fungal Divers.">
        <title>Resolving the Mortierellaceae phylogeny through synthesis of multi-gene phylogenetics and phylogenomics.</title>
        <authorList>
            <person name="Vandepol N."/>
            <person name="Liber J."/>
            <person name="Desiro A."/>
            <person name="Na H."/>
            <person name="Kennedy M."/>
            <person name="Barry K."/>
            <person name="Grigoriev I.V."/>
            <person name="Miller A.N."/>
            <person name="O'Donnell K."/>
            <person name="Stajich J.E."/>
            <person name="Bonito G."/>
        </authorList>
    </citation>
    <scope>NUCLEOTIDE SEQUENCE</scope>
    <source>
        <strain evidence="2">KOD948</strain>
    </source>
</reference>
<feature type="compositionally biased region" description="Pro residues" evidence="1">
    <location>
        <begin position="50"/>
        <end position="66"/>
    </location>
</feature>